<organism evidence="1 2">
    <name type="scientific">Methanolobus mangrovi</name>
    <dbReference type="NCBI Taxonomy" id="3072977"/>
    <lineage>
        <taxon>Archaea</taxon>
        <taxon>Methanobacteriati</taxon>
        <taxon>Methanobacteriota</taxon>
        <taxon>Stenosarchaea group</taxon>
        <taxon>Methanomicrobia</taxon>
        <taxon>Methanosarcinales</taxon>
        <taxon>Methanosarcinaceae</taxon>
        <taxon>Methanolobus</taxon>
    </lineage>
</organism>
<dbReference type="KEGG" id="mmav:RE476_03485"/>
<sequence>MARELSPKDIVVLKKVAPECAGLECAGSKAPYRSILPPLSNHYAKSEEDFRNRISALDDEDLEYLLSLIKTGEESLGCVPPHYMTLFLELISERMGKESAEEIMAIYMKLKDCEPVKVTRLF</sequence>
<dbReference type="AlphaFoldDB" id="A0AA51UHC6"/>
<evidence type="ECO:0000313" key="2">
    <source>
        <dbReference type="Proteomes" id="UP001183006"/>
    </source>
</evidence>
<gene>
    <name evidence="1" type="ORF">RE476_03485</name>
</gene>
<proteinExistence type="predicted"/>
<reference evidence="1" key="1">
    <citation type="submission" date="2023-08" db="EMBL/GenBank/DDBJ databases">
        <title>Methanolobus mangrovi sp. nov. and Methanolobus sediminis sp. nov, two novel methylotrophic methanogens isolated from mangrove sediments in China.</title>
        <authorList>
            <person name="Zhou J."/>
        </authorList>
    </citation>
    <scope>NUCLEOTIDE SEQUENCE</scope>
    <source>
        <strain evidence="1">FTZ2</strain>
    </source>
</reference>
<dbReference type="RefSeq" id="WP_309309013.1">
    <property type="nucleotide sequence ID" value="NZ_CP133594.1"/>
</dbReference>
<dbReference type="Proteomes" id="UP001183006">
    <property type="component" value="Chromosome"/>
</dbReference>
<dbReference type="GeneID" id="84229172"/>
<name>A0AA51UHC6_9EURY</name>
<dbReference type="EMBL" id="CP133594">
    <property type="protein sequence ID" value="WMW22899.1"/>
    <property type="molecule type" value="Genomic_DNA"/>
</dbReference>
<keyword evidence="2" id="KW-1185">Reference proteome</keyword>
<protein>
    <submittedName>
        <fullName evidence="1">Uncharacterized protein</fullName>
    </submittedName>
</protein>
<evidence type="ECO:0000313" key="1">
    <source>
        <dbReference type="EMBL" id="WMW22899.1"/>
    </source>
</evidence>
<accession>A0AA51UHC6</accession>